<dbReference type="InterPro" id="IPR051797">
    <property type="entry name" value="TrmB-like"/>
</dbReference>
<proteinExistence type="predicted"/>
<keyword evidence="1" id="KW-0238">DNA-binding</keyword>
<feature type="domain" description="Transcription regulator TrmB N-terminal" evidence="3">
    <location>
        <begin position="10"/>
        <end position="77"/>
    </location>
</feature>
<gene>
    <name evidence="4" type="ORF">B5M42_07260</name>
</gene>
<evidence type="ECO:0000313" key="5">
    <source>
        <dbReference type="Proteomes" id="UP000298246"/>
    </source>
</evidence>
<dbReference type="AlphaFoldDB" id="A0A4Y8Q678"/>
<dbReference type="InterPro" id="IPR036390">
    <property type="entry name" value="WH_DNA-bd_sf"/>
</dbReference>
<keyword evidence="5" id="KW-1185">Reference proteome</keyword>
<dbReference type="CDD" id="cd09124">
    <property type="entry name" value="PLDc_like_TrmB_middle"/>
    <property type="match status" value="1"/>
</dbReference>
<protein>
    <recommendedName>
        <fullName evidence="3">Transcription regulator TrmB N-terminal domain-containing protein</fullName>
    </recommendedName>
</protein>
<reference evidence="4 5" key="1">
    <citation type="submission" date="2017-03" db="EMBL/GenBank/DDBJ databases">
        <title>Isolation of Levoglucosan Utilizing Bacteria.</title>
        <authorList>
            <person name="Arya A.S."/>
        </authorList>
    </citation>
    <scope>NUCLEOTIDE SEQUENCE [LARGE SCALE GENOMIC DNA]</scope>
    <source>
        <strain evidence="4 5">MEC069</strain>
    </source>
</reference>
<dbReference type="CDD" id="cd00090">
    <property type="entry name" value="HTH_ARSR"/>
    <property type="match status" value="1"/>
</dbReference>
<accession>A0A4Y8Q678</accession>
<organism evidence="4 5">
    <name type="scientific">Paenibacillus athensensis</name>
    <dbReference type="NCBI Taxonomy" id="1967502"/>
    <lineage>
        <taxon>Bacteria</taxon>
        <taxon>Bacillati</taxon>
        <taxon>Bacillota</taxon>
        <taxon>Bacilli</taxon>
        <taxon>Bacillales</taxon>
        <taxon>Paenibacillaceae</taxon>
        <taxon>Paenibacillus</taxon>
    </lineage>
</organism>
<evidence type="ECO:0000256" key="2">
    <source>
        <dbReference type="SAM" id="MobiDB-lite"/>
    </source>
</evidence>
<feature type="compositionally biased region" description="Basic and acidic residues" evidence="2">
    <location>
        <begin position="265"/>
        <end position="334"/>
    </location>
</feature>
<dbReference type="EMBL" id="MYFO01000007">
    <property type="protein sequence ID" value="TFE89255.1"/>
    <property type="molecule type" value="Genomic_DNA"/>
</dbReference>
<dbReference type="Pfam" id="PF01978">
    <property type="entry name" value="TrmB"/>
    <property type="match status" value="1"/>
</dbReference>
<dbReference type="InterPro" id="IPR036388">
    <property type="entry name" value="WH-like_DNA-bd_sf"/>
</dbReference>
<sequence length="340" mass="37168">MAMEEVVLHLKNLGFTELEAKCLHVLLETGAMTGYEIAKRLGVSRSNVYVALQKLVEKGVALASKGEPTHYQSVPIEEIGDRVEAELQASIRFVKEHLPKRDAMRTEYFSVEGDQKVLERIRAELRQTREEALCDLWAEEAGLLAPELRLAQAGGARVLVSLVGETELDGIECVPHGREESWRQEHGRKFTLLLDRRLAIIGTRGGGGEPAKAMLTEHPAMAALLLNNFFHDLVMYELHKDMGPKLEDKYGKNFKRLIQKYTEARGADGKAEGKGESKAEGKAEGRGEGKAEGKAEGRGEGKGEGKAEGKAEGRGEGKADGKAEGKGEGKADGGKRKKKK</sequence>
<comment type="caution">
    <text evidence="4">The sequence shown here is derived from an EMBL/GenBank/DDBJ whole genome shotgun (WGS) entry which is preliminary data.</text>
</comment>
<dbReference type="SUPFAM" id="SSF46785">
    <property type="entry name" value="Winged helix' DNA-binding domain"/>
    <property type="match status" value="1"/>
</dbReference>
<dbReference type="InterPro" id="IPR002831">
    <property type="entry name" value="Tscrpt_reg_TrmB_N"/>
</dbReference>
<dbReference type="PANTHER" id="PTHR34293">
    <property type="entry name" value="HTH-TYPE TRANSCRIPTIONAL REGULATOR TRMBL2"/>
    <property type="match status" value="1"/>
</dbReference>
<dbReference type="Proteomes" id="UP000298246">
    <property type="component" value="Unassembled WGS sequence"/>
</dbReference>
<evidence type="ECO:0000313" key="4">
    <source>
        <dbReference type="EMBL" id="TFE89255.1"/>
    </source>
</evidence>
<dbReference type="GO" id="GO:0003677">
    <property type="term" value="F:DNA binding"/>
    <property type="evidence" value="ECO:0007669"/>
    <property type="project" value="UniProtKB-KW"/>
</dbReference>
<dbReference type="InterPro" id="IPR011991">
    <property type="entry name" value="ArsR-like_HTH"/>
</dbReference>
<dbReference type="Gene3D" id="1.10.10.10">
    <property type="entry name" value="Winged helix-like DNA-binding domain superfamily/Winged helix DNA-binding domain"/>
    <property type="match status" value="1"/>
</dbReference>
<evidence type="ECO:0000259" key="3">
    <source>
        <dbReference type="Pfam" id="PF01978"/>
    </source>
</evidence>
<feature type="region of interest" description="Disordered" evidence="2">
    <location>
        <begin position="265"/>
        <end position="340"/>
    </location>
</feature>
<dbReference type="PANTHER" id="PTHR34293:SF1">
    <property type="entry name" value="HTH-TYPE TRANSCRIPTIONAL REGULATOR TRMBL2"/>
    <property type="match status" value="1"/>
</dbReference>
<name>A0A4Y8Q678_9BACL</name>
<evidence type="ECO:0000256" key="1">
    <source>
        <dbReference type="ARBA" id="ARBA00023125"/>
    </source>
</evidence>